<name>A0A2U8WR89_9HYPH</name>
<dbReference type="Proteomes" id="UP000245444">
    <property type="component" value="Chromosome"/>
</dbReference>
<feature type="region of interest" description="Disordered" evidence="1">
    <location>
        <begin position="12"/>
        <end position="65"/>
    </location>
</feature>
<feature type="compositionally biased region" description="Low complexity" evidence="1">
    <location>
        <begin position="50"/>
        <end position="65"/>
    </location>
</feature>
<evidence type="ECO:0000313" key="3">
    <source>
        <dbReference type="Proteomes" id="UP000245444"/>
    </source>
</evidence>
<evidence type="ECO:0000313" key="2">
    <source>
        <dbReference type="EMBL" id="AWN48709.1"/>
    </source>
</evidence>
<keyword evidence="3" id="KW-1185">Reference proteome</keyword>
<evidence type="ECO:0000256" key="1">
    <source>
        <dbReference type="SAM" id="MobiDB-lite"/>
    </source>
</evidence>
<dbReference type="KEGG" id="mtea:DK419_22070"/>
<protein>
    <submittedName>
        <fullName evidence="2">Uncharacterized protein</fullName>
    </submittedName>
</protein>
<gene>
    <name evidence="2" type="ORF">DK419_22070</name>
</gene>
<proteinExistence type="predicted"/>
<sequence>MIRDPEVIFRISYHTSPPESSDGRSWHAPPPHTVQRYRASPGSPGGGKNADLSGGLALGGDVWTR</sequence>
<organism evidence="2 3">
    <name type="scientific">Methylobacterium terrae</name>
    <dbReference type="NCBI Taxonomy" id="2202827"/>
    <lineage>
        <taxon>Bacteria</taxon>
        <taxon>Pseudomonadati</taxon>
        <taxon>Pseudomonadota</taxon>
        <taxon>Alphaproteobacteria</taxon>
        <taxon>Hyphomicrobiales</taxon>
        <taxon>Methylobacteriaceae</taxon>
        <taxon>Methylobacterium</taxon>
    </lineage>
</organism>
<dbReference type="EMBL" id="CP029553">
    <property type="protein sequence ID" value="AWN48709.1"/>
    <property type="molecule type" value="Genomic_DNA"/>
</dbReference>
<dbReference type="AlphaFoldDB" id="A0A2U8WR89"/>
<accession>A0A2U8WR89</accession>
<reference evidence="2 3" key="1">
    <citation type="submission" date="2018-05" db="EMBL/GenBank/DDBJ databases">
        <title>Complete Genome Sequence of Methylobacterium sp. 17Sr1-28.</title>
        <authorList>
            <person name="Srinivasan S."/>
        </authorList>
    </citation>
    <scope>NUCLEOTIDE SEQUENCE [LARGE SCALE GENOMIC DNA]</scope>
    <source>
        <strain evidence="2 3">17Sr1-28</strain>
    </source>
</reference>